<protein>
    <submittedName>
        <fullName evidence="4">Uncharacterized protein DUF1510</fullName>
    </submittedName>
</protein>
<name>A0A285TEJ7_9BACL</name>
<feature type="transmembrane region" description="Helical" evidence="2">
    <location>
        <begin position="30"/>
        <end position="50"/>
    </location>
</feature>
<feature type="region of interest" description="Disordered" evidence="1">
    <location>
        <begin position="1"/>
        <end position="23"/>
    </location>
</feature>
<proteinExistence type="predicted"/>
<feature type="compositionally biased region" description="Basic and acidic residues" evidence="1">
    <location>
        <begin position="58"/>
        <end position="77"/>
    </location>
</feature>
<dbReference type="Proteomes" id="UP000219636">
    <property type="component" value="Unassembled WGS sequence"/>
</dbReference>
<evidence type="ECO:0000256" key="2">
    <source>
        <dbReference type="SAM" id="Phobius"/>
    </source>
</evidence>
<keyword evidence="2" id="KW-1133">Transmembrane helix</keyword>
<gene>
    <name evidence="4" type="ORF">SAMN05880501_1126</name>
</gene>
<dbReference type="RefSeq" id="WP_097074501.1">
    <property type="nucleotide sequence ID" value="NZ_OBMQ01000012.1"/>
</dbReference>
<feature type="region of interest" description="Disordered" evidence="1">
    <location>
        <begin position="58"/>
        <end position="102"/>
    </location>
</feature>
<dbReference type="AlphaFoldDB" id="A0A285TEJ7"/>
<evidence type="ECO:0000256" key="1">
    <source>
        <dbReference type="SAM" id="MobiDB-lite"/>
    </source>
</evidence>
<accession>A0A285TEJ7</accession>
<sequence length="223" mass="25422">MKNGKPEKSTRLEKRQRYQAKKPRKKMDRLLNILIAIVSILIVLNLVSIFTGDDEKQNTKETKQITEENKKTEESKEVTTNISDVEDQSNGDHSTEQMSNTETLESELIVQTSADPVVDEVLVDPNWQATPTKQTGEHVSAYEEGHIDYEEKKETFRNAVGLGEDEIIFWSVKNNGNANSSVAVVSSNDSNRSNKYRVYIEWIDNEGWKPVKVEKLNQLADSY</sequence>
<organism evidence="4 5">
    <name type="scientific">Ureibacillus xyleni</name>
    <dbReference type="NCBI Taxonomy" id="614648"/>
    <lineage>
        <taxon>Bacteria</taxon>
        <taxon>Bacillati</taxon>
        <taxon>Bacillota</taxon>
        <taxon>Bacilli</taxon>
        <taxon>Bacillales</taxon>
        <taxon>Caryophanaceae</taxon>
        <taxon>Ureibacillus</taxon>
    </lineage>
</organism>
<evidence type="ECO:0000259" key="3">
    <source>
        <dbReference type="Pfam" id="PF07423"/>
    </source>
</evidence>
<feature type="domain" description="DUF1510" evidence="3">
    <location>
        <begin position="123"/>
        <end position="216"/>
    </location>
</feature>
<feature type="compositionally biased region" description="Basic and acidic residues" evidence="1">
    <location>
        <begin position="1"/>
        <end position="16"/>
    </location>
</feature>
<dbReference type="OrthoDB" id="2168558at2"/>
<evidence type="ECO:0000313" key="4">
    <source>
        <dbReference type="EMBL" id="SOC20674.1"/>
    </source>
</evidence>
<keyword evidence="2" id="KW-0812">Transmembrane</keyword>
<evidence type="ECO:0000313" key="5">
    <source>
        <dbReference type="Proteomes" id="UP000219636"/>
    </source>
</evidence>
<reference evidence="5" key="1">
    <citation type="submission" date="2017-08" db="EMBL/GenBank/DDBJ databases">
        <authorList>
            <person name="Varghese N."/>
            <person name="Submissions S."/>
        </authorList>
    </citation>
    <scope>NUCLEOTIDE SEQUENCE [LARGE SCALE GENOMIC DNA]</scope>
    <source>
        <strain evidence="5">JC22</strain>
    </source>
</reference>
<keyword evidence="5" id="KW-1185">Reference proteome</keyword>
<dbReference type="EMBL" id="OBMQ01000012">
    <property type="protein sequence ID" value="SOC20674.1"/>
    <property type="molecule type" value="Genomic_DNA"/>
</dbReference>
<keyword evidence="2" id="KW-0472">Membrane</keyword>
<dbReference type="InterPro" id="IPR009988">
    <property type="entry name" value="DUF1510"/>
</dbReference>
<dbReference type="Pfam" id="PF07423">
    <property type="entry name" value="DUF1510"/>
    <property type="match status" value="1"/>
</dbReference>